<protein>
    <recommendedName>
        <fullName evidence="6">AAA+ ATPase domain-containing protein</fullName>
    </recommendedName>
</protein>
<evidence type="ECO:0000313" key="7">
    <source>
        <dbReference type="EnsemblPlants" id="OMERI05G23640.1"/>
    </source>
</evidence>
<name>A0A0E0DV34_9ORYZ</name>
<dbReference type="EnsemblPlants" id="OMERI05G23640.1">
    <property type="protein sequence ID" value="OMERI05G23640.1"/>
    <property type="gene ID" value="OMERI05G23640"/>
</dbReference>
<dbReference type="InterPro" id="IPR050747">
    <property type="entry name" value="Mitochondrial_chaperone_BCS1"/>
</dbReference>
<organism evidence="7">
    <name type="scientific">Oryza meridionalis</name>
    <dbReference type="NCBI Taxonomy" id="40149"/>
    <lineage>
        <taxon>Eukaryota</taxon>
        <taxon>Viridiplantae</taxon>
        <taxon>Streptophyta</taxon>
        <taxon>Embryophyta</taxon>
        <taxon>Tracheophyta</taxon>
        <taxon>Spermatophyta</taxon>
        <taxon>Magnoliopsida</taxon>
        <taxon>Liliopsida</taxon>
        <taxon>Poales</taxon>
        <taxon>Poaceae</taxon>
        <taxon>BOP clade</taxon>
        <taxon>Oryzoideae</taxon>
        <taxon>Oryzeae</taxon>
        <taxon>Oryzinae</taxon>
        <taxon>Oryza</taxon>
    </lineage>
</organism>
<dbReference type="GO" id="GO:0006950">
    <property type="term" value="P:response to stress"/>
    <property type="evidence" value="ECO:0007669"/>
    <property type="project" value="UniProtKB-ARBA"/>
</dbReference>
<comment type="cofactor">
    <cofactor evidence="1">
        <name>Mg(2+)</name>
        <dbReference type="ChEBI" id="CHEBI:18420"/>
    </cofactor>
</comment>
<feature type="domain" description="AAA+ ATPase" evidence="6">
    <location>
        <begin position="250"/>
        <end position="393"/>
    </location>
</feature>
<dbReference type="Pfam" id="PF14363">
    <property type="entry name" value="AAA_assoc"/>
    <property type="match status" value="1"/>
</dbReference>
<evidence type="ECO:0000256" key="3">
    <source>
        <dbReference type="ARBA" id="ARBA00022842"/>
    </source>
</evidence>
<dbReference type="PROSITE" id="PS00674">
    <property type="entry name" value="AAA"/>
    <property type="match status" value="1"/>
</dbReference>
<dbReference type="InterPro" id="IPR025753">
    <property type="entry name" value="AAA_N_dom"/>
</dbReference>
<dbReference type="InterPro" id="IPR058017">
    <property type="entry name" value="At3g28540-like_C"/>
</dbReference>
<dbReference type="InterPro" id="IPR003960">
    <property type="entry name" value="ATPase_AAA_CS"/>
</dbReference>
<dbReference type="HOGENOM" id="CLU_010189_0_1_1"/>
<keyword evidence="5" id="KW-0547">Nucleotide-binding</keyword>
<dbReference type="Gene3D" id="3.40.50.300">
    <property type="entry name" value="P-loop containing nucleotide triphosphate hydrolases"/>
    <property type="match status" value="1"/>
</dbReference>
<dbReference type="Pfam" id="PF25568">
    <property type="entry name" value="AAA_lid_At3g28540"/>
    <property type="match status" value="1"/>
</dbReference>
<evidence type="ECO:0000256" key="5">
    <source>
        <dbReference type="RuleBase" id="RU003651"/>
    </source>
</evidence>
<keyword evidence="8" id="KW-1185">Reference proteome</keyword>
<keyword evidence="5" id="KW-0067">ATP-binding</keyword>
<dbReference type="InterPro" id="IPR003593">
    <property type="entry name" value="AAA+_ATPase"/>
</dbReference>
<reference evidence="7" key="2">
    <citation type="submission" date="2018-05" db="EMBL/GenBank/DDBJ databases">
        <title>OmerRS3 (Oryza meridionalis Reference Sequence Version 3).</title>
        <authorList>
            <person name="Zhang J."/>
            <person name="Kudrna D."/>
            <person name="Lee S."/>
            <person name="Talag J."/>
            <person name="Welchert J."/>
            <person name="Wing R.A."/>
        </authorList>
    </citation>
    <scope>NUCLEOTIDE SEQUENCE [LARGE SCALE GENOMIC DNA]</scope>
    <source>
        <strain evidence="7">cv. OR44</strain>
    </source>
</reference>
<dbReference type="SUPFAM" id="SSF52540">
    <property type="entry name" value="P-loop containing nucleoside triphosphate hydrolases"/>
    <property type="match status" value="1"/>
</dbReference>
<evidence type="ECO:0000313" key="8">
    <source>
        <dbReference type="Proteomes" id="UP000008021"/>
    </source>
</evidence>
<sequence>MSWSGDYEKYMATAAAVAGTAMVVRGVVSELVPDELRELLRSAARGIRARVSSTHTVVIDETEGLSTNQIYDAARTYLAARINTDMQRLRASRVDDAQGIMITMDQGEEMLDVHDGVEYTWRLVSRDTAAAATAHAAPYGIGGGGGANNRRGRSRFEVKSFEVSFHKKHKEKALRSYLPFVVDTAKAMNDKHRNLKMHMIEYDAWTAVDLRHPSTFDTLAMDHSLKHSVMYDLERFVKRKDYYRRIGRAWKRGYLLYGPPGTGKSSLIAAMANYLKFDIYDLELTEVKSNSDLRRLLVGMSNRSILVVEDIDCTIDLQQRDDGEIKRAKSTYSGEENEDKVTLSGLLNFVDGLWSTSGEERIIVFTTNYRERLDPALLRPGRMDMHIHMGYCTREAFRVLASNYHNVENHAMYPEIEQLIEEVLTTPAEVAEVLMRNDDVDVALQVLAEFLKAKRNEAGETKTENKNGNQKINKYEQSMPLVGRGDTRPRRVQSVAFEAVVGGAVAAPFAGEQPAAPWLRCSVPVFA</sequence>
<evidence type="ECO:0000259" key="6">
    <source>
        <dbReference type="SMART" id="SM00382"/>
    </source>
</evidence>
<dbReference type="SMART" id="SM00382">
    <property type="entry name" value="AAA"/>
    <property type="match status" value="1"/>
</dbReference>
<proteinExistence type="inferred from homology"/>
<comment type="similarity">
    <text evidence="2">Belongs to the AAA ATPase family. BCS1 subfamily.</text>
</comment>
<dbReference type="PANTHER" id="PTHR23070">
    <property type="entry name" value="BCS1 AAA-TYPE ATPASE"/>
    <property type="match status" value="1"/>
</dbReference>
<dbReference type="GO" id="GO:0016887">
    <property type="term" value="F:ATP hydrolysis activity"/>
    <property type="evidence" value="ECO:0007669"/>
    <property type="project" value="InterPro"/>
</dbReference>
<dbReference type="CDD" id="cd19510">
    <property type="entry name" value="RecA-like_BCS1"/>
    <property type="match status" value="1"/>
</dbReference>
<keyword evidence="3" id="KW-0460">Magnesium</keyword>
<dbReference type="Gramene" id="OMERI05G23640.1">
    <property type="protein sequence ID" value="OMERI05G23640.1"/>
    <property type="gene ID" value="OMERI05G23640"/>
</dbReference>
<reference evidence="7" key="1">
    <citation type="submission" date="2015-04" db="UniProtKB">
        <authorList>
            <consortium name="EnsemblPlants"/>
        </authorList>
    </citation>
    <scope>IDENTIFICATION</scope>
</reference>
<evidence type="ECO:0000256" key="1">
    <source>
        <dbReference type="ARBA" id="ARBA00001946"/>
    </source>
</evidence>
<dbReference type="InterPro" id="IPR027417">
    <property type="entry name" value="P-loop_NTPase"/>
</dbReference>
<evidence type="ECO:0000256" key="4">
    <source>
        <dbReference type="ARBA" id="ARBA00049360"/>
    </source>
</evidence>
<dbReference type="Gene3D" id="6.10.280.40">
    <property type="match status" value="1"/>
</dbReference>
<comment type="catalytic activity">
    <reaction evidence="4">
        <text>ATP + H2O = ADP + phosphate + H(+)</text>
        <dbReference type="Rhea" id="RHEA:13065"/>
        <dbReference type="ChEBI" id="CHEBI:15377"/>
        <dbReference type="ChEBI" id="CHEBI:15378"/>
        <dbReference type="ChEBI" id="CHEBI:30616"/>
        <dbReference type="ChEBI" id="CHEBI:43474"/>
        <dbReference type="ChEBI" id="CHEBI:456216"/>
    </reaction>
</comment>
<accession>A0A0E0DV34</accession>
<dbReference type="GO" id="GO:0005524">
    <property type="term" value="F:ATP binding"/>
    <property type="evidence" value="ECO:0007669"/>
    <property type="project" value="UniProtKB-KW"/>
</dbReference>
<dbReference type="AlphaFoldDB" id="A0A0E0DV34"/>
<dbReference type="InterPro" id="IPR003959">
    <property type="entry name" value="ATPase_AAA_core"/>
</dbReference>
<dbReference type="Pfam" id="PF00004">
    <property type="entry name" value="AAA"/>
    <property type="match status" value="1"/>
</dbReference>
<evidence type="ECO:0000256" key="2">
    <source>
        <dbReference type="ARBA" id="ARBA00007448"/>
    </source>
</evidence>
<dbReference type="Proteomes" id="UP000008021">
    <property type="component" value="Chromosome 5"/>
</dbReference>